<reference evidence="2 3" key="1">
    <citation type="submission" date="2021-06" db="EMBL/GenBank/DDBJ databases">
        <title>Caerostris extrusa draft genome.</title>
        <authorList>
            <person name="Kono N."/>
            <person name="Arakawa K."/>
        </authorList>
    </citation>
    <scope>NUCLEOTIDE SEQUENCE [LARGE SCALE GENOMIC DNA]</scope>
</reference>
<evidence type="ECO:0000313" key="3">
    <source>
        <dbReference type="Proteomes" id="UP001054945"/>
    </source>
</evidence>
<proteinExistence type="predicted"/>
<gene>
    <name evidence="2" type="ORF">CEXT_545401</name>
</gene>
<evidence type="ECO:0000313" key="2">
    <source>
        <dbReference type="EMBL" id="GIY29805.1"/>
    </source>
</evidence>
<protein>
    <submittedName>
        <fullName evidence="2">Uncharacterized protein</fullName>
    </submittedName>
</protein>
<comment type="caution">
    <text evidence="2">The sequence shown here is derived from an EMBL/GenBank/DDBJ whole genome shotgun (WGS) entry which is preliminary data.</text>
</comment>
<sequence length="102" mass="11501">MSDLNHFSNSFGSNRFSERFTPKDSKKIGYELEGFNIDFKVVNKGPSDIRVSFSRNLLPVVVVAYLIGSMHHAIKRIISQLQGEEEHIAPSRGPEEPLISEI</sequence>
<dbReference type="Proteomes" id="UP001054945">
    <property type="component" value="Unassembled WGS sequence"/>
</dbReference>
<dbReference type="EMBL" id="BPLR01009130">
    <property type="protein sequence ID" value="GIY29805.1"/>
    <property type="molecule type" value="Genomic_DNA"/>
</dbReference>
<dbReference type="AlphaFoldDB" id="A0AAV4S6N6"/>
<accession>A0AAV4S6N6</accession>
<keyword evidence="3" id="KW-1185">Reference proteome</keyword>
<feature type="compositionally biased region" description="Polar residues" evidence="1">
    <location>
        <begin position="1"/>
        <end position="15"/>
    </location>
</feature>
<feature type="region of interest" description="Disordered" evidence="1">
    <location>
        <begin position="1"/>
        <end position="21"/>
    </location>
</feature>
<organism evidence="2 3">
    <name type="scientific">Caerostris extrusa</name>
    <name type="common">Bark spider</name>
    <name type="synonym">Caerostris bankana</name>
    <dbReference type="NCBI Taxonomy" id="172846"/>
    <lineage>
        <taxon>Eukaryota</taxon>
        <taxon>Metazoa</taxon>
        <taxon>Ecdysozoa</taxon>
        <taxon>Arthropoda</taxon>
        <taxon>Chelicerata</taxon>
        <taxon>Arachnida</taxon>
        <taxon>Araneae</taxon>
        <taxon>Araneomorphae</taxon>
        <taxon>Entelegynae</taxon>
        <taxon>Araneoidea</taxon>
        <taxon>Araneidae</taxon>
        <taxon>Caerostris</taxon>
    </lineage>
</organism>
<name>A0AAV4S6N6_CAEEX</name>
<evidence type="ECO:0000256" key="1">
    <source>
        <dbReference type="SAM" id="MobiDB-lite"/>
    </source>
</evidence>